<evidence type="ECO:0000256" key="4">
    <source>
        <dbReference type="ARBA" id="ARBA00022679"/>
    </source>
</evidence>
<feature type="domain" description="Aminotransferase class V" evidence="9">
    <location>
        <begin position="24"/>
        <end position="393"/>
    </location>
</feature>
<keyword evidence="4 8" id="KW-0808">Transferase</keyword>
<dbReference type="Pfam" id="PF00266">
    <property type="entry name" value="Aminotran_5"/>
    <property type="match status" value="1"/>
</dbReference>
<dbReference type="RefSeq" id="WP_120977280.1">
    <property type="nucleotide sequence ID" value="NZ_RBZM01000005.1"/>
</dbReference>
<comment type="function">
    <text evidence="8">Catalyzes the removal of elemental sulfur and selenium atoms from L-cysteine, L-cystine, L-selenocysteine, and L-selenocystine to produce L-alanine.</text>
</comment>
<proteinExistence type="inferred from homology"/>
<dbReference type="PIRSF" id="PIRSF005572">
    <property type="entry name" value="NifS"/>
    <property type="match status" value="1"/>
</dbReference>
<dbReference type="InterPro" id="IPR016454">
    <property type="entry name" value="Cysteine_dSase"/>
</dbReference>
<dbReference type="InterPro" id="IPR020578">
    <property type="entry name" value="Aminotrans_V_PyrdxlP_BS"/>
</dbReference>
<keyword evidence="5 8" id="KW-0663">Pyridoxal phosphate</keyword>
<evidence type="ECO:0000313" key="10">
    <source>
        <dbReference type="EMBL" id="RKP54174.1"/>
    </source>
</evidence>
<dbReference type="OrthoDB" id="9804366at2"/>
<evidence type="ECO:0000313" key="11">
    <source>
        <dbReference type="Proteomes" id="UP000282076"/>
    </source>
</evidence>
<evidence type="ECO:0000256" key="3">
    <source>
        <dbReference type="ARBA" id="ARBA00012239"/>
    </source>
</evidence>
<evidence type="ECO:0000259" key="9">
    <source>
        <dbReference type="Pfam" id="PF00266"/>
    </source>
</evidence>
<dbReference type="PANTHER" id="PTHR43586">
    <property type="entry name" value="CYSTEINE DESULFURASE"/>
    <property type="match status" value="1"/>
</dbReference>
<dbReference type="GO" id="GO:0006534">
    <property type="term" value="P:cysteine metabolic process"/>
    <property type="evidence" value="ECO:0007669"/>
    <property type="project" value="UniProtKB-UniRule"/>
</dbReference>
<protein>
    <recommendedName>
        <fullName evidence="3 8">Cysteine desulfurase</fullName>
        <ecNumber evidence="3 8">2.8.1.7</ecNumber>
    </recommendedName>
</protein>
<reference evidence="10 11" key="1">
    <citation type="submission" date="2018-10" db="EMBL/GenBank/DDBJ databases">
        <title>Cohnella sp. M2MS4P-1, whole genome shotgun sequence.</title>
        <authorList>
            <person name="Tuo L."/>
        </authorList>
    </citation>
    <scope>NUCLEOTIDE SEQUENCE [LARGE SCALE GENOMIC DNA]</scope>
    <source>
        <strain evidence="10 11">M2MS4P-1</strain>
    </source>
</reference>
<dbReference type="PROSITE" id="PS00595">
    <property type="entry name" value="AA_TRANSFER_CLASS_5"/>
    <property type="match status" value="1"/>
</dbReference>
<dbReference type="InterPro" id="IPR000192">
    <property type="entry name" value="Aminotrans_V_dom"/>
</dbReference>
<dbReference type="InterPro" id="IPR010970">
    <property type="entry name" value="Cys_dSase_SufS"/>
</dbReference>
<comment type="similarity">
    <text evidence="2 8">Belongs to the class-V pyridoxal-phosphate-dependent aminotransferase family. Csd subfamily.</text>
</comment>
<evidence type="ECO:0000256" key="6">
    <source>
        <dbReference type="ARBA" id="ARBA00050776"/>
    </source>
</evidence>
<dbReference type="Gene3D" id="3.90.1150.10">
    <property type="entry name" value="Aspartate Aminotransferase, domain 1"/>
    <property type="match status" value="1"/>
</dbReference>
<gene>
    <name evidence="10" type="ORF">D7Z26_12425</name>
</gene>
<comment type="catalytic activity">
    <reaction evidence="6 8">
        <text>(sulfur carrier)-H + L-cysteine = (sulfur carrier)-SH + L-alanine</text>
        <dbReference type="Rhea" id="RHEA:43892"/>
        <dbReference type="Rhea" id="RHEA-COMP:14737"/>
        <dbReference type="Rhea" id="RHEA-COMP:14739"/>
        <dbReference type="ChEBI" id="CHEBI:29917"/>
        <dbReference type="ChEBI" id="CHEBI:35235"/>
        <dbReference type="ChEBI" id="CHEBI:57972"/>
        <dbReference type="ChEBI" id="CHEBI:64428"/>
        <dbReference type="EC" id="2.8.1.7"/>
    </reaction>
</comment>
<dbReference type="Proteomes" id="UP000282076">
    <property type="component" value="Unassembled WGS sequence"/>
</dbReference>
<keyword evidence="11" id="KW-1185">Reference proteome</keyword>
<evidence type="ECO:0000256" key="5">
    <source>
        <dbReference type="ARBA" id="ARBA00022898"/>
    </source>
</evidence>
<evidence type="ECO:0000256" key="1">
    <source>
        <dbReference type="ARBA" id="ARBA00001933"/>
    </source>
</evidence>
<dbReference type="InterPro" id="IPR015424">
    <property type="entry name" value="PyrdxlP-dep_Trfase"/>
</dbReference>
<dbReference type="GO" id="GO:0031071">
    <property type="term" value="F:cysteine desulfurase activity"/>
    <property type="evidence" value="ECO:0007669"/>
    <property type="project" value="UniProtKB-UniRule"/>
</dbReference>
<dbReference type="GO" id="GO:0030170">
    <property type="term" value="F:pyridoxal phosphate binding"/>
    <property type="evidence" value="ECO:0007669"/>
    <property type="project" value="UniProtKB-UniRule"/>
</dbReference>
<dbReference type="NCBIfam" id="TIGR01979">
    <property type="entry name" value="sufS"/>
    <property type="match status" value="1"/>
</dbReference>
<dbReference type="AlphaFoldDB" id="A0A494XWV7"/>
<comment type="caution">
    <text evidence="10">The sequence shown here is derived from an EMBL/GenBank/DDBJ whole genome shotgun (WGS) entry which is preliminary data.</text>
</comment>
<dbReference type="InterPro" id="IPR015421">
    <property type="entry name" value="PyrdxlP-dep_Trfase_major"/>
</dbReference>
<dbReference type="EC" id="2.8.1.7" evidence="3 8"/>
<dbReference type="InterPro" id="IPR015422">
    <property type="entry name" value="PyrdxlP-dep_Trfase_small"/>
</dbReference>
<name>A0A494XWV7_9BACL</name>
<sequence length="410" mass="45181">MLDPIALKAEFPILHQDINGHPLVYLDNAATTQKPRSVIEAVKRYYEWDNANVHRGVHTLGSRATDAYEGAREKVARFLNAPASRQIIFTRGTTTALNLVASGYARQKLREGDEIVITQMEHHSNLIPWQQAAKATGATLKYIPLQPDGTITLADVEATVTEKTRIVAITYASNVLGTVNPIARIAEIAHKNGAIIVVDGAQSTPHMKVDVQALDVDFYAFSGHKMCGPTGIGALYGKAKLLENMEPIEFGGEMIDFVDLYDSTWKELPWKFEGGTPMIAGAVGLGAAIDFLEQVGLDNIHHHEQKLTQYAMERLSVIEGLTIYGPLEDRVGLVTFNLGDVHPHDVATVLDTEGIAVRAGHHCAQPLMKWLKVSATARASFYLYNTEHDVDRLAESLVKTKEFFGYEPIR</sequence>
<organism evidence="10 11">
    <name type="scientific">Cohnella endophytica</name>
    <dbReference type="NCBI Taxonomy" id="2419778"/>
    <lineage>
        <taxon>Bacteria</taxon>
        <taxon>Bacillati</taxon>
        <taxon>Bacillota</taxon>
        <taxon>Bacilli</taxon>
        <taxon>Bacillales</taxon>
        <taxon>Paenibacillaceae</taxon>
        <taxon>Cohnella</taxon>
    </lineage>
</organism>
<evidence type="ECO:0000256" key="8">
    <source>
        <dbReference type="RuleBase" id="RU004506"/>
    </source>
</evidence>
<evidence type="ECO:0000256" key="7">
    <source>
        <dbReference type="RuleBase" id="RU004504"/>
    </source>
</evidence>
<comment type="cofactor">
    <cofactor evidence="1 7">
        <name>pyridoxal 5'-phosphate</name>
        <dbReference type="ChEBI" id="CHEBI:597326"/>
    </cofactor>
</comment>
<dbReference type="CDD" id="cd06453">
    <property type="entry name" value="SufS_like"/>
    <property type="match status" value="1"/>
</dbReference>
<dbReference type="Gene3D" id="3.40.640.10">
    <property type="entry name" value="Type I PLP-dependent aspartate aminotransferase-like (Major domain)"/>
    <property type="match status" value="1"/>
</dbReference>
<dbReference type="SUPFAM" id="SSF53383">
    <property type="entry name" value="PLP-dependent transferases"/>
    <property type="match status" value="1"/>
</dbReference>
<dbReference type="EMBL" id="RBZM01000005">
    <property type="protein sequence ID" value="RKP54174.1"/>
    <property type="molecule type" value="Genomic_DNA"/>
</dbReference>
<accession>A0A494XWV7</accession>
<evidence type="ECO:0000256" key="2">
    <source>
        <dbReference type="ARBA" id="ARBA00010447"/>
    </source>
</evidence>
<dbReference type="PANTHER" id="PTHR43586:SF8">
    <property type="entry name" value="CYSTEINE DESULFURASE 1, CHLOROPLASTIC"/>
    <property type="match status" value="1"/>
</dbReference>